<dbReference type="RefSeq" id="WP_183321960.1">
    <property type="nucleotide sequence ID" value="NZ_JACHVQ010000003.1"/>
</dbReference>
<dbReference type="InterPro" id="IPR027417">
    <property type="entry name" value="P-loop_NTPase"/>
</dbReference>
<sequence length="641" mass="69322">MRTLDISRLRGWMLRWLGVERHFWRMMWRSSPPLVCALLAVIALRGVAIWLMVYASGQALQAIMVGSSEVWGWLTLTAIGLAVEPLAEAWQMSGAVALQRRFTRQQVLLVAEAANAPHGIEHLENPATRARFSDIEDYLRGMFGVNAMYATWSVLGYAAVGLGGLVAVAQWSWLAALWTLLSFRVLHVTWTGYLDVLLKDLVEDGSIGRRQADYLRSIPLERAGGKELRLFGMTPWLLRRYSQVWQAAFVGIWQRRSRALRGALIGCTISATMLVGSYVWVGHAAWTGAISVGTTVAVLQGLMQMAALGALGDVNVQAIRARFYENEIRQLRADHGLGHTLGRSNVGDAAGRVAGERSGGGVSRPVAATVDVTDVTFTYPSRTEPVFRHLELHIPAGQSVAVVGVNGVGKSTLIKLLCGLYAPDAGTVRVDGHDPAADDGTRRRVATIFQDFVRYHLSLEDNVALPLVARGVESGALRHTAEEALRDAAGTDVLIRLDDNWDTVLEPGYAGGTDLSGGQWQRVALARALTAVAAGAGVLVLDEPTAALDVRAEAEIFSRFLQVTHGVTTILVSHRLSSVRHAERIVVLGPEGVVQDGSHEELLAAGGPYADMFRLQAARFAAAGADSGEPVWVDAELAGER</sequence>
<keyword evidence="3" id="KW-0812">Transmembrane</keyword>
<feature type="transmembrane region" description="Helical" evidence="3">
    <location>
        <begin position="71"/>
        <end position="90"/>
    </location>
</feature>
<dbReference type="SUPFAM" id="SSF52540">
    <property type="entry name" value="P-loop containing nucleoside triphosphate hydrolases"/>
    <property type="match status" value="1"/>
</dbReference>
<evidence type="ECO:0000256" key="1">
    <source>
        <dbReference type="ARBA" id="ARBA00022741"/>
    </source>
</evidence>
<dbReference type="InterPro" id="IPR039421">
    <property type="entry name" value="Type_1_exporter"/>
</dbReference>
<evidence type="ECO:0000313" key="5">
    <source>
        <dbReference type="EMBL" id="MBB2893516.1"/>
    </source>
</evidence>
<comment type="caution">
    <text evidence="5">The sequence shown here is derived from an EMBL/GenBank/DDBJ whole genome shotgun (WGS) entry which is preliminary data.</text>
</comment>
<dbReference type="SMART" id="SM00382">
    <property type="entry name" value="AAA"/>
    <property type="match status" value="1"/>
</dbReference>
<keyword evidence="6" id="KW-1185">Reference proteome</keyword>
<keyword evidence="2" id="KW-0067">ATP-binding</keyword>
<reference evidence="5 6" key="1">
    <citation type="submission" date="2020-08" db="EMBL/GenBank/DDBJ databases">
        <title>Sequencing the genomes of 1000 actinobacteria strains.</title>
        <authorList>
            <person name="Klenk H.-P."/>
        </authorList>
    </citation>
    <scope>NUCLEOTIDE SEQUENCE [LARGE SCALE GENOMIC DNA]</scope>
    <source>
        <strain evidence="5 6">DSM 105369</strain>
    </source>
</reference>
<evidence type="ECO:0000259" key="4">
    <source>
        <dbReference type="PROSITE" id="PS50893"/>
    </source>
</evidence>
<feature type="domain" description="ABC transporter" evidence="4">
    <location>
        <begin position="370"/>
        <end position="615"/>
    </location>
</feature>
<dbReference type="PROSITE" id="PS00211">
    <property type="entry name" value="ABC_TRANSPORTER_1"/>
    <property type="match status" value="1"/>
</dbReference>
<accession>A0A839ND05</accession>
<proteinExistence type="predicted"/>
<feature type="transmembrane region" description="Helical" evidence="3">
    <location>
        <begin position="149"/>
        <end position="169"/>
    </location>
</feature>
<dbReference type="PANTHER" id="PTHR24221">
    <property type="entry name" value="ATP-BINDING CASSETTE SUB-FAMILY B"/>
    <property type="match status" value="1"/>
</dbReference>
<keyword evidence="3" id="KW-0472">Membrane</keyword>
<evidence type="ECO:0000256" key="3">
    <source>
        <dbReference type="SAM" id="Phobius"/>
    </source>
</evidence>
<dbReference type="PANTHER" id="PTHR24221:SF646">
    <property type="entry name" value="HAEMOLYSIN SECRETION ATP-BINDING PROTEIN"/>
    <property type="match status" value="1"/>
</dbReference>
<dbReference type="InterPro" id="IPR017871">
    <property type="entry name" value="ABC_transporter-like_CS"/>
</dbReference>
<evidence type="ECO:0000313" key="6">
    <source>
        <dbReference type="Proteomes" id="UP000559182"/>
    </source>
</evidence>
<keyword evidence="1" id="KW-0547">Nucleotide-binding</keyword>
<evidence type="ECO:0000256" key="2">
    <source>
        <dbReference type="ARBA" id="ARBA00022840"/>
    </source>
</evidence>
<name>A0A839ND05_9MICO</name>
<keyword evidence="3" id="KW-1133">Transmembrane helix</keyword>
<dbReference type="Gene3D" id="3.40.50.300">
    <property type="entry name" value="P-loop containing nucleotide triphosphate hydrolases"/>
    <property type="match status" value="1"/>
</dbReference>
<dbReference type="PROSITE" id="PS50893">
    <property type="entry name" value="ABC_TRANSPORTER_2"/>
    <property type="match status" value="1"/>
</dbReference>
<dbReference type="GO" id="GO:0016887">
    <property type="term" value="F:ATP hydrolysis activity"/>
    <property type="evidence" value="ECO:0007669"/>
    <property type="project" value="InterPro"/>
</dbReference>
<dbReference type="Proteomes" id="UP000559182">
    <property type="component" value="Unassembled WGS sequence"/>
</dbReference>
<dbReference type="GO" id="GO:0005524">
    <property type="term" value="F:ATP binding"/>
    <property type="evidence" value="ECO:0007669"/>
    <property type="project" value="UniProtKB-KW"/>
</dbReference>
<gene>
    <name evidence="5" type="ORF">FHU39_003547</name>
</gene>
<dbReference type="InterPro" id="IPR003593">
    <property type="entry name" value="AAA+_ATPase"/>
</dbReference>
<dbReference type="GO" id="GO:0034040">
    <property type="term" value="F:ATPase-coupled lipid transmembrane transporter activity"/>
    <property type="evidence" value="ECO:0007669"/>
    <property type="project" value="TreeGrafter"/>
</dbReference>
<dbReference type="InterPro" id="IPR003439">
    <property type="entry name" value="ABC_transporter-like_ATP-bd"/>
</dbReference>
<organism evidence="5 6">
    <name type="scientific">Flexivirga oryzae</name>
    <dbReference type="NCBI Taxonomy" id="1794944"/>
    <lineage>
        <taxon>Bacteria</taxon>
        <taxon>Bacillati</taxon>
        <taxon>Actinomycetota</taxon>
        <taxon>Actinomycetes</taxon>
        <taxon>Micrococcales</taxon>
        <taxon>Dermacoccaceae</taxon>
        <taxon>Flexivirga</taxon>
    </lineage>
</organism>
<dbReference type="Pfam" id="PF00005">
    <property type="entry name" value="ABC_tran"/>
    <property type="match status" value="1"/>
</dbReference>
<dbReference type="AlphaFoldDB" id="A0A839ND05"/>
<dbReference type="EMBL" id="JACHVQ010000003">
    <property type="protein sequence ID" value="MBB2893516.1"/>
    <property type="molecule type" value="Genomic_DNA"/>
</dbReference>
<protein>
    <submittedName>
        <fullName evidence="5">ABC-type multidrug transport system fused ATPase/permease subunit</fullName>
    </submittedName>
</protein>